<name>A0A917J2B0_9BACT</name>
<dbReference type="Proteomes" id="UP000627292">
    <property type="component" value="Unassembled WGS sequence"/>
</dbReference>
<comment type="caution">
    <text evidence="1">The sequence shown here is derived from an EMBL/GenBank/DDBJ whole genome shotgun (WGS) entry which is preliminary data.</text>
</comment>
<dbReference type="RefSeq" id="WP_188955412.1">
    <property type="nucleotide sequence ID" value="NZ_BMIB01000004.1"/>
</dbReference>
<protein>
    <submittedName>
        <fullName evidence="1">Uncharacterized protein</fullName>
    </submittedName>
</protein>
<evidence type="ECO:0000313" key="2">
    <source>
        <dbReference type="Proteomes" id="UP000627292"/>
    </source>
</evidence>
<accession>A0A917J2B0</accession>
<reference evidence="1" key="1">
    <citation type="journal article" date="2014" name="Int. J. Syst. Evol. Microbiol.">
        <title>Complete genome sequence of Corynebacterium casei LMG S-19264T (=DSM 44701T), isolated from a smear-ripened cheese.</title>
        <authorList>
            <consortium name="US DOE Joint Genome Institute (JGI-PGF)"/>
            <person name="Walter F."/>
            <person name="Albersmeier A."/>
            <person name="Kalinowski J."/>
            <person name="Ruckert C."/>
        </authorList>
    </citation>
    <scope>NUCLEOTIDE SEQUENCE</scope>
    <source>
        <strain evidence="1">CGMCC 1.15290</strain>
    </source>
</reference>
<evidence type="ECO:0000313" key="1">
    <source>
        <dbReference type="EMBL" id="GGH75290.1"/>
    </source>
</evidence>
<gene>
    <name evidence="1" type="ORF">GCM10011379_38730</name>
</gene>
<proteinExistence type="predicted"/>
<dbReference type="AlphaFoldDB" id="A0A917J2B0"/>
<reference evidence="1" key="2">
    <citation type="submission" date="2020-09" db="EMBL/GenBank/DDBJ databases">
        <authorList>
            <person name="Sun Q."/>
            <person name="Zhou Y."/>
        </authorList>
    </citation>
    <scope>NUCLEOTIDE SEQUENCE</scope>
    <source>
        <strain evidence="1">CGMCC 1.15290</strain>
    </source>
</reference>
<sequence>MELRGYGGRGYPDITIYFHYFWNGQEPEDGEYSMEQVTYSGSDVYTAAVSSLFEGINYSAGSGKLYVKHVNGKLQVAFCSLSLSGSNGSFSGTTTAQGKITAP</sequence>
<organism evidence="1 2">
    <name type="scientific">Filimonas zeae</name>
    <dbReference type="NCBI Taxonomy" id="1737353"/>
    <lineage>
        <taxon>Bacteria</taxon>
        <taxon>Pseudomonadati</taxon>
        <taxon>Bacteroidota</taxon>
        <taxon>Chitinophagia</taxon>
        <taxon>Chitinophagales</taxon>
        <taxon>Chitinophagaceae</taxon>
        <taxon>Filimonas</taxon>
    </lineage>
</organism>
<dbReference type="EMBL" id="BMIB01000004">
    <property type="protein sequence ID" value="GGH75290.1"/>
    <property type="molecule type" value="Genomic_DNA"/>
</dbReference>
<keyword evidence="2" id="KW-1185">Reference proteome</keyword>